<feature type="transmembrane region" description="Helical" evidence="8">
    <location>
        <begin position="423"/>
        <end position="444"/>
    </location>
</feature>
<protein>
    <submittedName>
        <fullName evidence="9">LMBR1-like membrane protein</fullName>
    </submittedName>
</protein>
<dbReference type="Pfam" id="PF04791">
    <property type="entry name" value="LMBR1"/>
    <property type="match status" value="1"/>
</dbReference>
<evidence type="ECO:0000313" key="9">
    <source>
        <dbReference type="EMBL" id="KAF4310626.1"/>
    </source>
</evidence>
<feature type="transmembrane region" description="Helical" evidence="8">
    <location>
        <begin position="54"/>
        <end position="76"/>
    </location>
</feature>
<feature type="compositionally biased region" description="Low complexity" evidence="7">
    <location>
        <begin position="653"/>
        <end position="667"/>
    </location>
</feature>
<dbReference type="PANTHER" id="PTHR21355:SF0">
    <property type="entry name" value="G-PROTEIN COUPLED RECEPTOR-ASSOCIATED PROTEIN LMBRD2"/>
    <property type="match status" value="1"/>
</dbReference>
<gene>
    <name evidence="9" type="ORF">GTA08_BOTSDO13915</name>
</gene>
<feature type="transmembrane region" description="Helical" evidence="8">
    <location>
        <begin position="26"/>
        <end position="47"/>
    </location>
</feature>
<dbReference type="GO" id="GO:0016020">
    <property type="term" value="C:membrane"/>
    <property type="evidence" value="ECO:0007669"/>
    <property type="project" value="UniProtKB-SubCell"/>
</dbReference>
<name>A0A8H4IZX0_9PEZI</name>
<comment type="similarity">
    <text evidence="2">Belongs to the LIMR family.</text>
</comment>
<dbReference type="Proteomes" id="UP000572817">
    <property type="component" value="Unassembled WGS sequence"/>
</dbReference>
<organism evidence="9 10">
    <name type="scientific">Botryosphaeria dothidea</name>
    <dbReference type="NCBI Taxonomy" id="55169"/>
    <lineage>
        <taxon>Eukaryota</taxon>
        <taxon>Fungi</taxon>
        <taxon>Dikarya</taxon>
        <taxon>Ascomycota</taxon>
        <taxon>Pezizomycotina</taxon>
        <taxon>Dothideomycetes</taxon>
        <taxon>Dothideomycetes incertae sedis</taxon>
        <taxon>Botryosphaeriales</taxon>
        <taxon>Botryosphaeriaceae</taxon>
        <taxon>Botryosphaeria</taxon>
    </lineage>
</organism>
<evidence type="ECO:0000313" key="10">
    <source>
        <dbReference type="Proteomes" id="UP000572817"/>
    </source>
</evidence>
<feature type="transmembrane region" description="Helical" evidence="8">
    <location>
        <begin position="517"/>
        <end position="534"/>
    </location>
</feature>
<feature type="region of interest" description="Disordered" evidence="7">
    <location>
        <begin position="710"/>
        <end position="753"/>
    </location>
</feature>
<feature type="transmembrane region" description="Helical" evidence="8">
    <location>
        <begin position="148"/>
        <end position="165"/>
    </location>
</feature>
<evidence type="ECO:0000256" key="6">
    <source>
        <dbReference type="SAM" id="Coils"/>
    </source>
</evidence>
<sequence length="753" mass="82297">MGVTDAGTLAATASQLVKRSSAGSNAFFSISVAVICLLVLLLLRYFLPLRKTPAYLLVPVFLALALPASIILLVPIDLASVRSVNGEDEGGRGIWLPERALLVCWRIGYWLTFVLTWAILPLLGEYSDAGYLSPKSRFLYSLRSNGQYWAIILGCSILGLIYFIMSNGFNFESLKGLVMALAYAWGLILAIYLMGHGLVALPRRLFRSASIAERLKRIQAHAPRVHEKLEDATEKLEDYEAQVMQLRNKRSSIPREFQEWIEELADTASLLEAQPSRSVGAPRTTIPSVITEKYLADLTRRLKRARHARLRFQDEWARLVSSAVFTQAILDAAGTKKLDATAGSTWRRDNFWSRLGRRTLNPRMRYHWHTHLIPAFYYALSAFLGLASAAVVWSEFTKAISVKVNIISRTVVHHPSSASKIGFAGQCIGALWLLYMVMSALYSITEVKIWGNRALVRRQTYAESACWYSCQVAKLTVPLAYNFITFFTEDIHKETVFFAFLGRNISLTALGSGFSKYFPMLILVPVAATLFGLYGKAKRIIGLGEYMEIGDEDDDEIDNAFSGWREGRALIDRELHGNGLLAGTTSALGLRNNGGAANSSPLAGSSPRTASPAQGLSPNRSPVRPSGFTGLNRTATSTAAWQQQRASTNNPVGSSSAGAGAASSRGRPATERRANNIFSSAAEEDAAEAEGGWLGDFTHRLKNTFDTADFSAPKWMRPGSSDGGPTDGGSGEGGLGPLERLFGGNKGGGVRLR</sequence>
<dbReference type="InterPro" id="IPR006876">
    <property type="entry name" value="LMBR1-like_membr_prot"/>
</dbReference>
<evidence type="ECO:0000256" key="5">
    <source>
        <dbReference type="ARBA" id="ARBA00023136"/>
    </source>
</evidence>
<feature type="transmembrane region" description="Helical" evidence="8">
    <location>
        <begin position="372"/>
        <end position="393"/>
    </location>
</feature>
<keyword evidence="4 8" id="KW-1133">Transmembrane helix</keyword>
<evidence type="ECO:0000256" key="7">
    <source>
        <dbReference type="SAM" id="MobiDB-lite"/>
    </source>
</evidence>
<dbReference type="InterPro" id="IPR051584">
    <property type="entry name" value="GPCR-associated_LMBR1"/>
</dbReference>
<feature type="compositionally biased region" description="Gly residues" evidence="7">
    <location>
        <begin position="721"/>
        <end position="736"/>
    </location>
</feature>
<keyword evidence="10" id="KW-1185">Reference proteome</keyword>
<feature type="region of interest" description="Disordered" evidence="7">
    <location>
        <begin position="592"/>
        <end position="671"/>
    </location>
</feature>
<dbReference type="PANTHER" id="PTHR21355">
    <property type="entry name" value="G-PROTEIN COUPLED RECEPTOR-ASSOCIATED PROTEIN LMBRD2"/>
    <property type="match status" value="1"/>
</dbReference>
<feature type="transmembrane region" description="Helical" evidence="8">
    <location>
        <begin position="107"/>
        <end position="127"/>
    </location>
</feature>
<feature type="compositionally biased region" description="Polar residues" evidence="7">
    <location>
        <begin position="595"/>
        <end position="620"/>
    </location>
</feature>
<feature type="transmembrane region" description="Helical" evidence="8">
    <location>
        <begin position="177"/>
        <end position="201"/>
    </location>
</feature>
<keyword evidence="6" id="KW-0175">Coiled coil</keyword>
<evidence type="ECO:0000256" key="8">
    <source>
        <dbReference type="SAM" id="Phobius"/>
    </source>
</evidence>
<dbReference type="AlphaFoldDB" id="A0A8H4IZX0"/>
<evidence type="ECO:0000256" key="1">
    <source>
        <dbReference type="ARBA" id="ARBA00004141"/>
    </source>
</evidence>
<keyword evidence="3 8" id="KW-0812">Transmembrane</keyword>
<evidence type="ECO:0000256" key="4">
    <source>
        <dbReference type="ARBA" id="ARBA00022989"/>
    </source>
</evidence>
<dbReference type="OrthoDB" id="203099at2759"/>
<evidence type="ECO:0000256" key="2">
    <source>
        <dbReference type="ARBA" id="ARBA00010487"/>
    </source>
</evidence>
<evidence type="ECO:0000256" key="3">
    <source>
        <dbReference type="ARBA" id="ARBA00022692"/>
    </source>
</evidence>
<dbReference type="EMBL" id="WWBZ02000014">
    <property type="protein sequence ID" value="KAF4310626.1"/>
    <property type="molecule type" value="Genomic_DNA"/>
</dbReference>
<feature type="compositionally biased region" description="Polar residues" evidence="7">
    <location>
        <begin position="629"/>
        <end position="652"/>
    </location>
</feature>
<feature type="transmembrane region" description="Helical" evidence="8">
    <location>
        <begin position="465"/>
        <end position="484"/>
    </location>
</feature>
<feature type="compositionally biased region" description="Gly residues" evidence="7">
    <location>
        <begin position="744"/>
        <end position="753"/>
    </location>
</feature>
<accession>A0A8H4IZX0</accession>
<reference evidence="9" key="1">
    <citation type="submission" date="2020-04" db="EMBL/GenBank/DDBJ databases">
        <title>Genome Assembly and Annotation of Botryosphaeria dothidea sdau 11-99, a Latent Pathogen of Apple Fruit Ring Rot in China.</title>
        <authorList>
            <person name="Yu C."/>
            <person name="Diao Y."/>
            <person name="Lu Q."/>
            <person name="Zhao J."/>
            <person name="Cui S."/>
            <person name="Peng C."/>
            <person name="He B."/>
            <person name="Liu H."/>
        </authorList>
    </citation>
    <scope>NUCLEOTIDE SEQUENCE [LARGE SCALE GENOMIC DNA]</scope>
    <source>
        <strain evidence="9">Sdau11-99</strain>
    </source>
</reference>
<proteinExistence type="inferred from homology"/>
<keyword evidence="5 8" id="KW-0472">Membrane</keyword>
<feature type="coiled-coil region" evidence="6">
    <location>
        <begin position="222"/>
        <end position="249"/>
    </location>
</feature>
<comment type="subcellular location">
    <subcellularLocation>
        <location evidence="1">Membrane</location>
        <topology evidence="1">Multi-pass membrane protein</topology>
    </subcellularLocation>
</comment>
<comment type="caution">
    <text evidence="9">The sequence shown here is derived from an EMBL/GenBank/DDBJ whole genome shotgun (WGS) entry which is preliminary data.</text>
</comment>